<keyword evidence="4 6" id="KW-0862">Zinc</keyword>
<evidence type="ECO:0000256" key="4">
    <source>
        <dbReference type="ARBA" id="ARBA00022833"/>
    </source>
</evidence>
<keyword evidence="2" id="KW-0479">Metal-binding</keyword>
<keyword evidence="7" id="KW-0812">Transmembrane</keyword>
<name>A0A7K1FQN6_9ACTN</name>
<keyword evidence="10" id="KW-1185">Reference proteome</keyword>
<feature type="transmembrane region" description="Helical" evidence="7">
    <location>
        <begin position="6"/>
        <end position="26"/>
    </location>
</feature>
<dbReference type="CDD" id="cd07326">
    <property type="entry name" value="M56_BlaR1_MecR1_like"/>
    <property type="match status" value="1"/>
</dbReference>
<keyword evidence="5 6" id="KW-0482">Metalloprotease</keyword>
<evidence type="ECO:0000256" key="7">
    <source>
        <dbReference type="SAM" id="Phobius"/>
    </source>
</evidence>
<feature type="transmembrane region" description="Helical" evidence="7">
    <location>
        <begin position="38"/>
        <end position="62"/>
    </location>
</feature>
<comment type="cofactor">
    <cofactor evidence="6">
        <name>Zn(2+)</name>
        <dbReference type="ChEBI" id="CHEBI:29105"/>
    </cofactor>
    <text evidence="6">Binds 1 zinc ion per subunit.</text>
</comment>
<dbReference type="EMBL" id="WLYK01000009">
    <property type="protein sequence ID" value="MTD16456.1"/>
    <property type="molecule type" value="Genomic_DNA"/>
</dbReference>
<evidence type="ECO:0000313" key="10">
    <source>
        <dbReference type="Proteomes" id="UP000460221"/>
    </source>
</evidence>
<dbReference type="InterPro" id="IPR052173">
    <property type="entry name" value="Beta-lactam_resp_regulator"/>
</dbReference>
<evidence type="ECO:0000259" key="8">
    <source>
        <dbReference type="Pfam" id="PF01435"/>
    </source>
</evidence>
<accession>A0A7K1FQN6</accession>
<comment type="similarity">
    <text evidence="6">Belongs to the peptidase M48 family.</text>
</comment>
<dbReference type="RefSeq" id="WP_154770432.1">
    <property type="nucleotide sequence ID" value="NZ_WLYK01000009.1"/>
</dbReference>
<gene>
    <name evidence="9" type="ORF">GIS00_21195</name>
</gene>
<organism evidence="9 10">
    <name type="scientific">Nakamurella alba</name>
    <dbReference type="NCBI Taxonomy" id="2665158"/>
    <lineage>
        <taxon>Bacteria</taxon>
        <taxon>Bacillati</taxon>
        <taxon>Actinomycetota</taxon>
        <taxon>Actinomycetes</taxon>
        <taxon>Nakamurellales</taxon>
        <taxon>Nakamurellaceae</taxon>
        <taxon>Nakamurella</taxon>
    </lineage>
</organism>
<feature type="transmembrane region" description="Helical" evidence="7">
    <location>
        <begin position="300"/>
        <end position="322"/>
    </location>
</feature>
<dbReference type="Gene3D" id="3.30.2010.10">
    <property type="entry name" value="Metalloproteases ('zincins'), catalytic domain"/>
    <property type="match status" value="1"/>
</dbReference>
<dbReference type="Pfam" id="PF01435">
    <property type="entry name" value="Peptidase_M48"/>
    <property type="match status" value="1"/>
</dbReference>
<protein>
    <submittedName>
        <fullName evidence="9">M48 family metalloprotease</fullName>
    </submittedName>
</protein>
<keyword evidence="3 6" id="KW-0378">Hydrolase</keyword>
<evidence type="ECO:0000256" key="1">
    <source>
        <dbReference type="ARBA" id="ARBA00022670"/>
    </source>
</evidence>
<reference evidence="9 10" key="1">
    <citation type="submission" date="2019-11" db="EMBL/GenBank/DDBJ databases">
        <authorList>
            <person name="Jiang L.-Q."/>
        </authorList>
    </citation>
    <scope>NUCLEOTIDE SEQUENCE [LARGE SCALE GENOMIC DNA]</scope>
    <source>
        <strain evidence="9 10">YIM 132087</strain>
    </source>
</reference>
<dbReference type="GO" id="GO:0046872">
    <property type="term" value="F:metal ion binding"/>
    <property type="evidence" value="ECO:0007669"/>
    <property type="project" value="UniProtKB-KW"/>
</dbReference>
<evidence type="ECO:0000256" key="5">
    <source>
        <dbReference type="ARBA" id="ARBA00023049"/>
    </source>
</evidence>
<comment type="caution">
    <text evidence="9">The sequence shown here is derived from an EMBL/GenBank/DDBJ whole genome shotgun (WGS) entry which is preliminary data.</text>
</comment>
<evidence type="ECO:0000256" key="2">
    <source>
        <dbReference type="ARBA" id="ARBA00022723"/>
    </source>
</evidence>
<keyword evidence="7" id="KW-1133">Transmembrane helix</keyword>
<keyword evidence="7" id="KW-0472">Membrane</keyword>
<feature type="domain" description="Peptidase M48" evidence="8">
    <location>
        <begin position="162"/>
        <end position="211"/>
    </location>
</feature>
<evidence type="ECO:0000313" key="9">
    <source>
        <dbReference type="EMBL" id="MTD16456.1"/>
    </source>
</evidence>
<dbReference type="AlphaFoldDB" id="A0A7K1FQN6"/>
<evidence type="ECO:0000256" key="3">
    <source>
        <dbReference type="ARBA" id="ARBA00022801"/>
    </source>
</evidence>
<evidence type="ECO:0000256" key="6">
    <source>
        <dbReference type="RuleBase" id="RU003983"/>
    </source>
</evidence>
<proteinExistence type="inferred from homology"/>
<sequence>MAAPVLALLLAVASVILAGPVSWLLARARWTRSAPRAALVLFQSVCLAAGLSLVGAGFVIAVERLGHNIVTGVWQFGLDALDGRPLAGMTGRGIMAGTLATAVAVVLFGTLLRSLVLAQRRRRAHRMLLDLLTGEQPGAGEGGTARGGDVLAGVRILDHAGPVAYTLPGWHSRVVLTAGLVDLLDPDELAAVVAHERAHVRSRHDLLVLPFQAWSTVLGWLPGVRQAAASVAELTEMLADDWAVRQTSAPALTRALAKVALAGVPQQGAGGAITPAVAGRAVAGRVERLRQPAGTRTPSAALVYLLAALLLAVPTVALVIGWR</sequence>
<dbReference type="InterPro" id="IPR001915">
    <property type="entry name" value="Peptidase_M48"/>
</dbReference>
<dbReference type="GO" id="GO:0004222">
    <property type="term" value="F:metalloendopeptidase activity"/>
    <property type="evidence" value="ECO:0007669"/>
    <property type="project" value="InterPro"/>
</dbReference>
<keyword evidence="1 6" id="KW-0645">Protease</keyword>
<dbReference type="GO" id="GO:0006508">
    <property type="term" value="P:proteolysis"/>
    <property type="evidence" value="ECO:0007669"/>
    <property type="project" value="UniProtKB-KW"/>
</dbReference>
<dbReference type="PANTHER" id="PTHR34978">
    <property type="entry name" value="POSSIBLE SENSOR-TRANSDUCER PROTEIN BLAR"/>
    <property type="match status" value="1"/>
</dbReference>
<dbReference type="PANTHER" id="PTHR34978:SF3">
    <property type="entry name" value="SLR0241 PROTEIN"/>
    <property type="match status" value="1"/>
</dbReference>
<dbReference type="Proteomes" id="UP000460221">
    <property type="component" value="Unassembled WGS sequence"/>
</dbReference>
<feature type="transmembrane region" description="Helical" evidence="7">
    <location>
        <begin position="94"/>
        <end position="118"/>
    </location>
</feature>